<accession>A0ABX1XWX6</accession>
<dbReference type="InterPro" id="IPR022627">
    <property type="entry name" value="DUF3502"/>
</dbReference>
<gene>
    <name evidence="2" type="ORF">GC098_16640</name>
</gene>
<protein>
    <submittedName>
        <fullName evidence="2">DUF3502 domain-containing protein</fullName>
    </submittedName>
</protein>
<dbReference type="Proteomes" id="UP000616779">
    <property type="component" value="Unassembled WGS sequence"/>
</dbReference>
<feature type="domain" description="DUF3502" evidence="1">
    <location>
        <begin position="85"/>
        <end position="123"/>
    </location>
</feature>
<dbReference type="SUPFAM" id="SSF53850">
    <property type="entry name" value="Periplasmic binding protein-like II"/>
    <property type="match status" value="1"/>
</dbReference>
<keyword evidence="3" id="KW-1185">Reference proteome</keyword>
<proteinExistence type="predicted"/>
<organism evidence="2 3">
    <name type="scientific">Paenibacillus phytorum</name>
    <dbReference type="NCBI Taxonomy" id="2654977"/>
    <lineage>
        <taxon>Bacteria</taxon>
        <taxon>Bacillati</taxon>
        <taxon>Bacillota</taxon>
        <taxon>Bacilli</taxon>
        <taxon>Bacillales</taxon>
        <taxon>Paenibacillaceae</taxon>
        <taxon>Paenibacillus</taxon>
    </lineage>
</organism>
<reference evidence="2 3" key="1">
    <citation type="submission" date="2019-10" db="EMBL/GenBank/DDBJ databases">
        <title>Description of Paenibacillus terrestris sp. nov.</title>
        <authorList>
            <person name="Carlier A."/>
            <person name="Qi S."/>
        </authorList>
    </citation>
    <scope>NUCLEOTIDE SEQUENCE [LARGE SCALE GENOMIC DNA]</scope>
    <source>
        <strain evidence="2 3">LMG 31458</strain>
    </source>
</reference>
<evidence type="ECO:0000313" key="2">
    <source>
        <dbReference type="EMBL" id="NOU73027.1"/>
    </source>
</evidence>
<evidence type="ECO:0000259" key="1">
    <source>
        <dbReference type="Pfam" id="PF12010"/>
    </source>
</evidence>
<evidence type="ECO:0000313" key="3">
    <source>
        <dbReference type="Proteomes" id="UP000616779"/>
    </source>
</evidence>
<dbReference type="EMBL" id="WHOA01000115">
    <property type="protein sequence ID" value="NOU73027.1"/>
    <property type="molecule type" value="Genomic_DNA"/>
</dbReference>
<dbReference type="RefSeq" id="WP_171644305.1">
    <property type="nucleotide sequence ID" value="NZ_WHOA01000115.1"/>
</dbReference>
<sequence>MIDLGNYDQKMNLMIASDGKLYGVINYQIMATSYGFDVQKELADKYHFDWKNAKTYYLILWKTENVASDAAEKWDQLNKTSDLSPILGFTFNTEAVKSEIAQCQAVIDQYLSALTTGTADPDKIQY</sequence>
<comment type="caution">
    <text evidence="2">The sequence shown here is derived from an EMBL/GenBank/DDBJ whole genome shotgun (WGS) entry which is preliminary data.</text>
</comment>
<name>A0ABX1XWX6_9BACL</name>
<dbReference type="Pfam" id="PF12010">
    <property type="entry name" value="DUF3502"/>
    <property type="match status" value="1"/>
</dbReference>